<reference evidence="3" key="1">
    <citation type="submission" date="2021-04" db="EMBL/GenBank/DDBJ databases">
        <title>Phylogenetic analysis of Acidobacteriaceae.</title>
        <authorList>
            <person name="Qiu L."/>
            <person name="Zhang Q."/>
        </authorList>
    </citation>
    <scope>NUCLEOTIDE SEQUENCE</scope>
    <source>
        <strain evidence="3">DSM 25168</strain>
    </source>
</reference>
<protein>
    <submittedName>
        <fullName evidence="3">Alkaline phosphatase family protein</fullName>
    </submittedName>
</protein>
<evidence type="ECO:0000313" key="3">
    <source>
        <dbReference type="EMBL" id="UWZ82549.1"/>
    </source>
</evidence>
<organism evidence="3 4">
    <name type="scientific">Occallatibacter riparius</name>
    <dbReference type="NCBI Taxonomy" id="1002689"/>
    <lineage>
        <taxon>Bacteria</taxon>
        <taxon>Pseudomonadati</taxon>
        <taxon>Acidobacteriota</taxon>
        <taxon>Terriglobia</taxon>
        <taxon>Terriglobales</taxon>
        <taxon>Acidobacteriaceae</taxon>
        <taxon>Occallatibacter</taxon>
    </lineage>
</organism>
<evidence type="ECO:0000256" key="2">
    <source>
        <dbReference type="SAM" id="SignalP"/>
    </source>
</evidence>
<dbReference type="AlphaFoldDB" id="A0A9J7BMZ1"/>
<dbReference type="PANTHER" id="PTHR31956">
    <property type="entry name" value="NON-SPECIFIC PHOSPHOLIPASE C4-RELATED"/>
    <property type="match status" value="1"/>
</dbReference>
<feature type="signal peptide" evidence="2">
    <location>
        <begin position="1"/>
        <end position="20"/>
    </location>
</feature>
<gene>
    <name evidence="3" type="ORF">MOP44_18480</name>
</gene>
<dbReference type="Pfam" id="PF04185">
    <property type="entry name" value="Phosphoesterase"/>
    <property type="match status" value="1"/>
</dbReference>
<dbReference type="GO" id="GO:0016788">
    <property type="term" value="F:hydrolase activity, acting on ester bonds"/>
    <property type="evidence" value="ECO:0007669"/>
    <property type="project" value="InterPro"/>
</dbReference>
<keyword evidence="4" id="KW-1185">Reference proteome</keyword>
<evidence type="ECO:0000313" key="4">
    <source>
        <dbReference type="Proteomes" id="UP001059380"/>
    </source>
</evidence>
<dbReference type="KEGG" id="orp:MOP44_18480"/>
<dbReference type="Gene3D" id="3.40.720.10">
    <property type="entry name" value="Alkaline Phosphatase, subunit A"/>
    <property type="match status" value="1"/>
</dbReference>
<proteinExistence type="predicted"/>
<dbReference type="EMBL" id="CP093313">
    <property type="protein sequence ID" value="UWZ82549.1"/>
    <property type="molecule type" value="Genomic_DNA"/>
</dbReference>
<dbReference type="PANTHER" id="PTHR31956:SF8">
    <property type="entry name" value="ACID PHOSPHATASE PHOA (AFU_ORTHOLOGUE AFUA_1G03570)"/>
    <property type="match status" value="1"/>
</dbReference>
<name>A0A9J7BMZ1_9BACT</name>
<dbReference type="GO" id="GO:0009395">
    <property type="term" value="P:phospholipid catabolic process"/>
    <property type="evidence" value="ECO:0007669"/>
    <property type="project" value="TreeGrafter"/>
</dbReference>
<dbReference type="PROSITE" id="PS51257">
    <property type="entry name" value="PROKAR_LIPOPROTEIN"/>
    <property type="match status" value="1"/>
</dbReference>
<keyword evidence="1" id="KW-0378">Hydrolase</keyword>
<accession>A0A9J7BMZ1</accession>
<keyword evidence="2" id="KW-0732">Signal</keyword>
<sequence length="311" mass="32982">MRIRFFAASASLAFCAIVLGCGGGSGSNSPFTGGPTSGGGSVPSSRHVVVVMEENQIYASVVGNALVWPNLNKLMMQGALATNYYANTHYSIGNYFMLTTGQILTRDDNSRQIWNVDSIARRMISAGVSFKIYAEGATQGYTGGNTGQYVLRHNPFALLSDVADSPTTARKYIWPFTQLASDIASNALPQFSFIIPSIANDAHSGPPTQADAWLQSKVVGPISGTPAFKAGGDGILAVLYDESIVSDTANGGGHVAALFWGPLVKPGYRQSSKTVYQHQSMLATWMAALDLPNPPGQAANAPVMSEFFVQK</sequence>
<dbReference type="InterPro" id="IPR007312">
    <property type="entry name" value="Phosphoesterase"/>
</dbReference>
<dbReference type="InterPro" id="IPR017850">
    <property type="entry name" value="Alkaline_phosphatase_core_sf"/>
</dbReference>
<dbReference type="Proteomes" id="UP001059380">
    <property type="component" value="Chromosome"/>
</dbReference>
<dbReference type="RefSeq" id="WP_260791734.1">
    <property type="nucleotide sequence ID" value="NZ_CP093313.1"/>
</dbReference>
<feature type="chain" id="PRO_5039932565" evidence="2">
    <location>
        <begin position="21"/>
        <end position="311"/>
    </location>
</feature>
<dbReference type="SUPFAM" id="SSF53649">
    <property type="entry name" value="Alkaline phosphatase-like"/>
    <property type="match status" value="1"/>
</dbReference>
<evidence type="ECO:0000256" key="1">
    <source>
        <dbReference type="ARBA" id="ARBA00022801"/>
    </source>
</evidence>